<evidence type="ECO:0000313" key="2">
    <source>
        <dbReference type="Proteomes" id="UP000188354"/>
    </source>
</evidence>
<dbReference type="Proteomes" id="UP000188354">
    <property type="component" value="Chromosome LG08"/>
</dbReference>
<reference evidence="1 2" key="1">
    <citation type="journal article" date="2017" name="Plant Biotechnol. J.">
        <title>A comprehensive draft genome sequence for lupin (Lupinus angustifolius), an emerging health food: insights into plant-microbe interactions and legume evolution.</title>
        <authorList>
            <person name="Hane J.K."/>
            <person name="Ming Y."/>
            <person name="Kamphuis L.G."/>
            <person name="Nelson M.N."/>
            <person name="Garg G."/>
            <person name="Atkins C.A."/>
            <person name="Bayer P.E."/>
            <person name="Bravo A."/>
            <person name="Bringans S."/>
            <person name="Cannon S."/>
            <person name="Edwards D."/>
            <person name="Foley R."/>
            <person name="Gao L.L."/>
            <person name="Harrison M.J."/>
            <person name="Huang W."/>
            <person name="Hurgobin B."/>
            <person name="Li S."/>
            <person name="Liu C.W."/>
            <person name="McGrath A."/>
            <person name="Morahan G."/>
            <person name="Murray J."/>
            <person name="Weller J."/>
            <person name="Jian J."/>
            <person name="Singh K.B."/>
        </authorList>
    </citation>
    <scope>NUCLEOTIDE SEQUENCE [LARGE SCALE GENOMIC DNA]</scope>
    <source>
        <strain evidence="2">cv. Tanjil</strain>
        <tissue evidence="1">Whole plant</tissue>
    </source>
</reference>
<proteinExistence type="predicted"/>
<dbReference type="PANTHER" id="PTHR13453:SF1">
    <property type="entry name" value="KAT8 REGULATORY NSL COMPLEX SUBUNIT 2"/>
    <property type="match status" value="1"/>
</dbReference>
<gene>
    <name evidence="1" type="ORF">TanjilG_18236</name>
</gene>
<sequence>MSNVVQKKQDTRYIIFICNTQLQKKDWFFQSQRRSANAMIYSSTLNNLNPSSSSTSIEVMNDDYSKPISMKQSSVSPALSLSHLSHSELLKRRYDNLKLLSKCYRDLYWALLEKIKTHYRDYLLEYGVTPYKEDNDVSENKNKSSELGQNESPLCDFVGAESGPIRCGKPILRSSVPSLCSAHFQKAQKHISSTLKKTRMNVSSTSKMVPKLHIIVTEYIRHIQMKRRKELSRRKK</sequence>
<dbReference type="OMA" id="ARHAEYW"/>
<accession>A0A1J7H291</accession>
<keyword evidence="2" id="KW-1185">Reference proteome</keyword>
<evidence type="ECO:0000313" key="1">
    <source>
        <dbReference type="EMBL" id="OIW06854.1"/>
    </source>
</evidence>
<dbReference type="InterPro" id="IPR026316">
    <property type="entry name" value="NSL2"/>
</dbReference>
<protein>
    <recommendedName>
        <fullName evidence="3">KAT8 regulatory NSL complex subunit 2</fullName>
    </recommendedName>
</protein>
<name>A0A1J7H291_LUPAN</name>
<evidence type="ECO:0008006" key="3">
    <source>
        <dbReference type="Google" id="ProtNLM"/>
    </source>
</evidence>
<dbReference type="PANTHER" id="PTHR13453">
    <property type="entry name" value="KAT8 REGULATORY NSL COMPLEX SUBUNIT 2"/>
    <property type="match status" value="1"/>
</dbReference>
<dbReference type="Gramene" id="OIW06854">
    <property type="protein sequence ID" value="OIW06854"/>
    <property type="gene ID" value="TanjilG_18236"/>
</dbReference>
<organism evidence="1 2">
    <name type="scientific">Lupinus angustifolius</name>
    <name type="common">Narrow-leaved blue lupine</name>
    <dbReference type="NCBI Taxonomy" id="3871"/>
    <lineage>
        <taxon>Eukaryota</taxon>
        <taxon>Viridiplantae</taxon>
        <taxon>Streptophyta</taxon>
        <taxon>Embryophyta</taxon>
        <taxon>Tracheophyta</taxon>
        <taxon>Spermatophyta</taxon>
        <taxon>Magnoliopsida</taxon>
        <taxon>eudicotyledons</taxon>
        <taxon>Gunneridae</taxon>
        <taxon>Pentapetalae</taxon>
        <taxon>rosids</taxon>
        <taxon>fabids</taxon>
        <taxon>Fabales</taxon>
        <taxon>Fabaceae</taxon>
        <taxon>Papilionoideae</taxon>
        <taxon>50 kb inversion clade</taxon>
        <taxon>genistoids sensu lato</taxon>
        <taxon>core genistoids</taxon>
        <taxon>Genisteae</taxon>
        <taxon>Lupinus</taxon>
    </lineage>
</organism>
<dbReference type="EMBL" id="CM007368">
    <property type="protein sequence ID" value="OIW06854.1"/>
    <property type="molecule type" value="Genomic_DNA"/>
</dbReference>
<dbReference type="AlphaFoldDB" id="A0A1J7H291"/>
<dbReference type="GO" id="GO:0044545">
    <property type="term" value="C:NSL complex"/>
    <property type="evidence" value="ECO:0007669"/>
    <property type="project" value="TreeGrafter"/>
</dbReference>
<dbReference type="STRING" id="3871.A0A1J7H291"/>